<sequence length="339" mass="39130">MGGIWQNGLWLRMAKNGRGISTYKCSGKIFGEWNGDTLSNGIIITDNGVYEGSINKYGIPEGHGIFHSSSSTDWYEGHWENGLRNGFGVMSTPHKLMAGEWKNDIYKGERITYTSERIYGIDISRHQHVKGKKIYPIDWKKLRITHLGSSRKTIKGDVDYPVSFIYIKSTEGTSIKNRFYLSDYQQARKHGIRCGTYHFFSLRSSPQSQAAYFLKHSRINKGDLPPVLDVEPTQQQIANNGGPDALFSKIRIWMNIVERRTGIKPILYVNQLFINRYLNYAPDIKQNYDIWIARYGEYKPDVRLVYWQLCQDGRVKGIHGDVDINIFNGFQEQFDKFSK</sequence>
<dbReference type="GO" id="GO:0016787">
    <property type="term" value="F:hydrolase activity"/>
    <property type="evidence" value="ECO:0007669"/>
    <property type="project" value="UniProtKB-KW"/>
</dbReference>
<keyword evidence="3" id="KW-0326">Glycosidase</keyword>
<dbReference type="Proteomes" id="UP000714420">
    <property type="component" value="Unassembled WGS sequence"/>
</dbReference>
<evidence type="ECO:0000256" key="3">
    <source>
        <dbReference type="ARBA" id="ARBA00023295"/>
    </source>
</evidence>
<dbReference type="Gene3D" id="3.20.20.80">
    <property type="entry name" value="Glycosidases"/>
    <property type="match status" value="1"/>
</dbReference>
<evidence type="ECO:0000256" key="2">
    <source>
        <dbReference type="ARBA" id="ARBA00022801"/>
    </source>
</evidence>
<dbReference type="InterPro" id="IPR018077">
    <property type="entry name" value="Glyco_hydro_fam25_subgr"/>
</dbReference>
<dbReference type="PROSITE" id="PS51904">
    <property type="entry name" value="GLYCOSYL_HYDROL_F25_2"/>
    <property type="match status" value="1"/>
</dbReference>
<comment type="caution">
    <text evidence="4">The sequence shown here is derived from an EMBL/GenBank/DDBJ whole genome shotgun (WGS) entry which is preliminary data.</text>
</comment>
<dbReference type="SMART" id="SM00641">
    <property type="entry name" value="Glyco_25"/>
    <property type="match status" value="1"/>
</dbReference>
<dbReference type="InterPro" id="IPR002053">
    <property type="entry name" value="Glyco_hydro_25"/>
</dbReference>
<dbReference type="EMBL" id="JABKKF010000002">
    <property type="protein sequence ID" value="NPD91517.1"/>
    <property type="molecule type" value="Genomic_DNA"/>
</dbReference>
<protein>
    <submittedName>
        <fullName evidence="4">Glycosyl hydrolase family 25</fullName>
    </submittedName>
</protein>
<reference evidence="4 5" key="1">
    <citation type="submission" date="2020-05" db="EMBL/GenBank/DDBJ databases">
        <title>Distinct polysaccharide utilization as determinants for interspecies competition between intestinal Prevotella spp.</title>
        <authorList>
            <person name="Galvez E.J.C."/>
            <person name="Iljazovic A."/>
            <person name="Strowig T."/>
        </authorList>
    </citation>
    <scope>NUCLEOTIDE SEQUENCE [LARGE SCALE GENOMIC DNA]</scope>
    <source>
        <strain evidence="4 5">PMUR</strain>
    </source>
</reference>
<dbReference type="PANTHER" id="PTHR34135">
    <property type="entry name" value="LYSOZYME"/>
    <property type="match status" value="1"/>
</dbReference>
<dbReference type="Pfam" id="PF01183">
    <property type="entry name" value="Glyco_hydro_25"/>
    <property type="match status" value="1"/>
</dbReference>
<keyword evidence="5" id="KW-1185">Reference proteome</keyword>
<dbReference type="SUPFAM" id="SSF82185">
    <property type="entry name" value="Histone H3 K4-specific methyltransferase SET7/9 N-terminal domain"/>
    <property type="match status" value="1"/>
</dbReference>
<evidence type="ECO:0000313" key="4">
    <source>
        <dbReference type="EMBL" id="NPD91517.1"/>
    </source>
</evidence>
<keyword evidence="2 4" id="KW-0378">Hydrolase</keyword>
<name>A0ABX2ALP1_9BACT</name>
<dbReference type="InterPro" id="IPR017853">
    <property type="entry name" value="GH"/>
</dbReference>
<comment type="similarity">
    <text evidence="1">Belongs to the glycosyl hydrolase 25 family.</text>
</comment>
<accession>A0ABX2ALP1</accession>
<evidence type="ECO:0000256" key="1">
    <source>
        <dbReference type="ARBA" id="ARBA00010646"/>
    </source>
</evidence>
<dbReference type="PANTHER" id="PTHR34135:SF2">
    <property type="entry name" value="LYSOZYME"/>
    <property type="match status" value="1"/>
</dbReference>
<dbReference type="SUPFAM" id="SSF51445">
    <property type="entry name" value="(Trans)glycosidases"/>
    <property type="match status" value="1"/>
</dbReference>
<gene>
    <name evidence="4" type="ORF">HPS56_03960</name>
</gene>
<proteinExistence type="inferred from homology"/>
<organism evidence="4 5">
    <name type="scientific">Xylanibacter muris</name>
    <dbReference type="NCBI Taxonomy" id="2736290"/>
    <lineage>
        <taxon>Bacteria</taxon>
        <taxon>Pseudomonadati</taxon>
        <taxon>Bacteroidota</taxon>
        <taxon>Bacteroidia</taxon>
        <taxon>Bacteroidales</taxon>
        <taxon>Prevotellaceae</taxon>
        <taxon>Xylanibacter</taxon>
    </lineage>
</organism>
<evidence type="ECO:0000313" key="5">
    <source>
        <dbReference type="Proteomes" id="UP000714420"/>
    </source>
</evidence>